<dbReference type="PANTHER" id="PTHR46601">
    <property type="entry name" value="ULP_PROTEASE DOMAIN-CONTAINING PROTEIN"/>
    <property type="match status" value="1"/>
</dbReference>
<evidence type="ECO:0000313" key="1">
    <source>
        <dbReference type="EMBL" id="CAG9790422.1"/>
    </source>
</evidence>
<dbReference type="Proteomes" id="UP001153714">
    <property type="component" value="Chromosome 22"/>
</dbReference>
<gene>
    <name evidence="1" type="ORF">DIATSA_LOCUS8090</name>
</gene>
<organism evidence="1 2">
    <name type="scientific">Diatraea saccharalis</name>
    <name type="common">sugarcane borer</name>
    <dbReference type="NCBI Taxonomy" id="40085"/>
    <lineage>
        <taxon>Eukaryota</taxon>
        <taxon>Metazoa</taxon>
        <taxon>Ecdysozoa</taxon>
        <taxon>Arthropoda</taxon>
        <taxon>Hexapoda</taxon>
        <taxon>Insecta</taxon>
        <taxon>Pterygota</taxon>
        <taxon>Neoptera</taxon>
        <taxon>Endopterygota</taxon>
        <taxon>Lepidoptera</taxon>
        <taxon>Glossata</taxon>
        <taxon>Ditrysia</taxon>
        <taxon>Pyraloidea</taxon>
        <taxon>Crambidae</taxon>
        <taxon>Crambinae</taxon>
        <taxon>Diatraea</taxon>
    </lineage>
</organism>
<reference evidence="1" key="2">
    <citation type="submission" date="2022-10" db="EMBL/GenBank/DDBJ databases">
        <authorList>
            <consortium name="ENA_rothamsted_submissions"/>
            <consortium name="culmorum"/>
            <person name="King R."/>
        </authorList>
    </citation>
    <scope>NUCLEOTIDE SEQUENCE</scope>
</reference>
<sequence length="120" mass="13431">MMKKHVFNIKHKYAQYLSCITNLKSNEVAIHIDLSENHLCKLSTEVQSMHLGASKPQVTLHTGVLYVNGKKSQSFGSVSACNDHTPEAIWGHLKPILNYVNIQYPLVNAVHFFSDGPVTQ</sequence>
<dbReference type="OrthoDB" id="6375801at2759"/>
<accession>A0A9N9WDJ8</accession>
<dbReference type="PANTHER" id="PTHR46601:SF1">
    <property type="entry name" value="ADF-H DOMAIN-CONTAINING PROTEIN"/>
    <property type="match status" value="1"/>
</dbReference>
<reference evidence="1" key="1">
    <citation type="submission" date="2021-12" db="EMBL/GenBank/DDBJ databases">
        <authorList>
            <person name="King R."/>
        </authorList>
    </citation>
    <scope>NUCLEOTIDE SEQUENCE</scope>
</reference>
<name>A0A9N9WDJ8_9NEOP</name>
<dbReference type="EMBL" id="OU893353">
    <property type="protein sequence ID" value="CAG9790422.1"/>
    <property type="molecule type" value="Genomic_DNA"/>
</dbReference>
<protein>
    <submittedName>
        <fullName evidence="1">Uncharacterized protein</fullName>
    </submittedName>
</protein>
<evidence type="ECO:0000313" key="2">
    <source>
        <dbReference type="Proteomes" id="UP001153714"/>
    </source>
</evidence>
<dbReference type="AlphaFoldDB" id="A0A9N9WDJ8"/>
<keyword evidence="2" id="KW-1185">Reference proteome</keyword>
<proteinExistence type="predicted"/>